<name>A0AAU9TSG5_EUPED</name>
<protein>
    <submittedName>
        <fullName evidence="1">Uncharacterized protein</fullName>
    </submittedName>
</protein>
<proteinExistence type="predicted"/>
<dbReference type="Proteomes" id="UP001153954">
    <property type="component" value="Unassembled WGS sequence"/>
</dbReference>
<sequence>MFDSHVRRSSFGRNAGVVYTNNSETSNIINEILSKVTYDDKSVHVTENGNIQDGNLRLCSKDFYLNRCSYKKKI</sequence>
<reference evidence="1" key="1">
    <citation type="submission" date="2022-03" db="EMBL/GenBank/DDBJ databases">
        <authorList>
            <person name="Tunstrom K."/>
        </authorList>
    </citation>
    <scope>NUCLEOTIDE SEQUENCE</scope>
</reference>
<evidence type="ECO:0000313" key="1">
    <source>
        <dbReference type="EMBL" id="CAH2089639.1"/>
    </source>
</evidence>
<dbReference type="AlphaFoldDB" id="A0AAU9TSG5"/>
<keyword evidence="2" id="KW-1185">Reference proteome</keyword>
<evidence type="ECO:0000313" key="2">
    <source>
        <dbReference type="Proteomes" id="UP001153954"/>
    </source>
</evidence>
<gene>
    <name evidence="1" type="ORF">EEDITHA_LOCUS5673</name>
</gene>
<organism evidence="1 2">
    <name type="scientific">Euphydryas editha</name>
    <name type="common">Edith's checkerspot</name>
    <dbReference type="NCBI Taxonomy" id="104508"/>
    <lineage>
        <taxon>Eukaryota</taxon>
        <taxon>Metazoa</taxon>
        <taxon>Ecdysozoa</taxon>
        <taxon>Arthropoda</taxon>
        <taxon>Hexapoda</taxon>
        <taxon>Insecta</taxon>
        <taxon>Pterygota</taxon>
        <taxon>Neoptera</taxon>
        <taxon>Endopterygota</taxon>
        <taxon>Lepidoptera</taxon>
        <taxon>Glossata</taxon>
        <taxon>Ditrysia</taxon>
        <taxon>Papilionoidea</taxon>
        <taxon>Nymphalidae</taxon>
        <taxon>Nymphalinae</taxon>
        <taxon>Euphydryas</taxon>
    </lineage>
</organism>
<dbReference type="EMBL" id="CAKOGL010000008">
    <property type="protein sequence ID" value="CAH2089639.1"/>
    <property type="molecule type" value="Genomic_DNA"/>
</dbReference>
<comment type="caution">
    <text evidence="1">The sequence shown here is derived from an EMBL/GenBank/DDBJ whole genome shotgun (WGS) entry which is preliminary data.</text>
</comment>
<accession>A0AAU9TSG5</accession>